<proteinExistence type="predicted"/>
<protein>
    <submittedName>
        <fullName evidence="1">Uncharacterized protein</fullName>
    </submittedName>
</protein>
<organism evidence="1">
    <name type="scientific">Arundo donax</name>
    <name type="common">Giant reed</name>
    <name type="synonym">Donax arundinaceus</name>
    <dbReference type="NCBI Taxonomy" id="35708"/>
    <lineage>
        <taxon>Eukaryota</taxon>
        <taxon>Viridiplantae</taxon>
        <taxon>Streptophyta</taxon>
        <taxon>Embryophyta</taxon>
        <taxon>Tracheophyta</taxon>
        <taxon>Spermatophyta</taxon>
        <taxon>Magnoliopsida</taxon>
        <taxon>Liliopsida</taxon>
        <taxon>Poales</taxon>
        <taxon>Poaceae</taxon>
        <taxon>PACMAD clade</taxon>
        <taxon>Arundinoideae</taxon>
        <taxon>Arundineae</taxon>
        <taxon>Arundo</taxon>
    </lineage>
</organism>
<name>A0A0A9FUR3_ARUDO</name>
<accession>A0A0A9FUR3</accession>
<reference evidence="1" key="1">
    <citation type="submission" date="2014-09" db="EMBL/GenBank/DDBJ databases">
        <authorList>
            <person name="Magalhaes I.L.F."/>
            <person name="Oliveira U."/>
            <person name="Santos F.R."/>
            <person name="Vidigal T.H.D.A."/>
            <person name="Brescovit A.D."/>
            <person name="Santos A.J."/>
        </authorList>
    </citation>
    <scope>NUCLEOTIDE SEQUENCE</scope>
    <source>
        <tissue evidence="1">Shoot tissue taken approximately 20 cm above the soil surface</tissue>
    </source>
</reference>
<evidence type="ECO:0000313" key="1">
    <source>
        <dbReference type="EMBL" id="JAE12048.1"/>
    </source>
</evidence>
<dbReference type="AlphaFoldDB" id="A0A0A9FUR3"/>
<dbReference type="EMBL" id="GBRH01185848">
    <property type="protein sequence ID" value="JAE12048.1"/>
    <property type="molecule type" value="Transcribed_RNA"/>
</dbReference>
<sequence>MNEWNNRIPHISYYTKQTDSFKTRSRRKNN</sequence>
<reference evidence="1" key="2">
    <citation type="journal article" date="2015" name="Data Brief">
        <title>Shoot transcriptome of the giant reed, Arundo donax.</title>
        <authorList>
            <person name="Barrero R.A."/>
            <person name="Guerrero F.D."/>
            <person name="Moolhuijzen P."/>
            <person name="Goolsby J.A."/>
            <person name="Tidwell J."/>
            <person name="Bellgard S.E."/>
            <person name="Bellgard M.I."/>
        </authorList>
    </citation>
    <scope>NUCLEOTIDE SEQUENCE</scope>
    <source>
        <tissue evidence="1">Shoot tissue taken approximately 20 cm above the soil surface</tissue>
    </source>
</reference>